<name>A0A9P4IDY1_9PEZI</name>
<comment type="caution">
    <text evidence="1">The sequence shown here is derived from an EMBL/GenBank/DDBJ whole genome shotgun (WGS) entry which is preliminary data.</text>
</comment>
<proteinExistence type="predicted"/>
<accession>A0A9P4IDY1</accession>
<reference evidence="1" key="1">
    <citation type="journal article" date="2020" name="Stud. Mycol.">
        <title>101 Dothideomycetes genomes: a test case for predicting lifestyles and emergence of pathogens.</title>
        <authorList>
            <person name="Haridas S."/>
            <person name="Albert R."/>
            <person name="Binder M."/>
            <person name="Bloem J."/>
            <person name="Labutti K."/>
            <person name="Salamov A."/>
            <person name="Andreopoulos B."/>
            <person name="Baker S."/>
            <person name="Barry K."/>
            <person name="Bills G."/>
            <person name="Bluhm B."/>
            <person name="Cannon C."/>
            <person name="Castanera R."/>
            <person name="Culley D."/>
            <person name="Daum C."/>
            <person name="Ezra D."/>
            <person name="Gonzalez J."/>
            <person name="Henrissat B."/>
            <person name="Kuo A."/>
            <person name="Liang C."/>
            <person name="Lipzen A."/>
            <person name="Lutzoni F."/>
            <person name="Magnuson J."/>
            <person name="Mondo S."/>
            <person name="Nolan M."/>
            <person name="Ohm R."/>
            <person name="Pangilinan J."/>
            <person name="Park H.-J."/>
            <person name="Ramirez L."/>
            <person name="Alfaro M."/>
            <person name="Sun H."/>
            <person name="Tritt A."/>
            <person name="Yoshinaga Y."/>
            <person name="Zwiers L.-H."/>
            <person name="Turgeon B."/>
            <person name="Goodwin S."/>
            <person name="Spatafora J."/>
            <person name="Crous P."/>
            <person name="Grigoriev I."/>
        </authorList>
    </citation>
    <scope>NUCLEOTIDE SEQUENCE</scope>
    <source>
        <strain evidence="1">CBS 133067</strain>
    </source>
</reference>
<evidence type="ECO:0000313" key="2">
    <source>
        <dbReference type="Proteomes" id="UP000799772"/>
    </source>
</evidence>
<dbReference type="Pfam" id="PF12505">
    <property type="entry name" value="DUF3712"/>
    <property type="match status" value="1"/>
</dbReference>
<protein>
    <submittedName>
        <fullName evidence="1">Uncharacterized protein</fullName>
    </submittedName>
</protein>
<dbReference type="OrthoDB" id="10039566at2759"/>
<evidence type="ECO:0000313" key="1">
    <source>
        <dbReference type="EMBL" id="KAF2097897.1"/>
    </source>
</evidence>
<dbReference type="AlphaFoldDB" id="A0A9P4IDY1"/>
<dbReference type="EMBL" id="ML978127">
    <property type="protein sequence ID" value="KAF2097897.1"/>
    <property type="molecule type" value="Genomic_DNA"/>
</dbReference>
<keyword evidence="2" id="KW-1185">Reference proteome</keyword>
<gene>
    <name evidence="1" type="ORF">NA57DRAFT_76698</name>
</gene>
<sequence length="271" mass="28956">MEAIVQAILNKSKLEVPHIKITEPSQKLVTQPAGPAKCNAATDPFCPSRNFVMEIQSRVIGTGPVGATMTPMTVDLVGPGGSFGKLDLPEVKTSTKRADVHVVPQKIAITDFDAFLAFVRSITQDEQLTLMLDNGKGKIKALGMNANITYRKSILLPGMNGPKARIVKVEGSKDECKILLQVFNPSPLEIDLGTAIYEIQAPDGTKMAEVRGGQHVIRGDNVHELSCSVTGAPQAGAAKLVGIGAAEDSWTNESNKFLNMDVRVPPEMAAL</sequence>
<organism evidence="1 2">
    <name type="scientific">Rhizodiscina lignyota</name>
    <dbReference type="NCBI Taxonomy" id="1504668"/>
    <lineage>
        <taxon>Eukaryota</taxon>
        <taxon>Fungi</taxon>
        <taxon>Dikarya</taxon>
        <taxon>Ascomycota</taxon>
        <taxon>Pezizomycotina</taxon>
        <taxon>Dothideomycetes</taxon>
        <taxon>Pleosporomycetidae</taxon>
        <taxon>Aulographales</taxon>
        <taxon>Rhizodiscinaceae</taxon>
        <taxon>Rhizodiscina</taxon>
    </lineage>
</organism>
<dbReference type="InterPro" id="IPR022185">
    <property type="entry name" value="DUF3712"/>
</dbReference>
<dbReference type="Proteomes" id="UP000799772">
    <property type="component" value="Unassembled WGS sequence"/>
</dbReference>